<organism evidence="2">
    <name type="scientific">Eutreptiella gymnastica</name>
    <dbReference type="NCBI Taxonomy" id="73025"/>
    <lineage>
        <taxon>Eukaryota</taxon>
        <taxon>Discoba</taxon>
        <taxon>Euglenozoa</taxon>
        <taxon>Euglenida</taxon>
        <taxon>Spirocuta</taxon>
        <taxon>Euglenophyceae</taxon>
        <taxon>Eutreptiales</taxon>
        <taxon>Eutreptiaceae</taxon>
        <taxon>Eutreptiella</taxon>
    </lineage>
</organism>
<protein>
    <submittedName>
        <fullName evidence="2">Uncharacterized protein</fullName>
    </submittedName>
</protein>
<sequence length="126" mass="14331">MKDKTAFEQGELDKKKKKTVSKFGAPHCGPKMNPGVVRSGLFKRLQVTSVTTICHIIKVVGFNDNLYSNISLQTISKLNPETMRWRNKFVLSATPTQETASTNETRTIQKMEIRRQTNMGQTTQKR</sequence>
<feature type="compositionally biased region" description="Basic and acidic residues" evidence="1">
    <location>
        <begin position="1"/>
        <end position="14"/>
    </location>
</feature>
<reference evidence="2" key="1">
    <citation type="submission" date="2021-01" db="EMBL/GenBank/DDBJ databases">
        <authorList>
            <person name="Corre E."/>
            <person name="Pelletier E."/>
            <person name="Niang G."/>
            <person name="Scheremetjew M."/>
            <person name="Finn R."/>
            <person name="Kale V."/>
            <person name="Holt S."/>
            <person name="Cochrane G."/>
            <person name="Meng A."/>
            <person name="Brown T."/>
            <person name="Cohen L."/>
        </authorList>
    </citation>
    <scope>NUCLEOTIDE SEQUENCE</scope>
    <source>
        <strain evidence="2">CCMP1594</strain>
    </source>
</reference>
<accession>A0A7S4G512</accession>
<proteinExistence type="predicted"/>
<dbReference type="AlphaFoldDB" id="A0A7S4G512"/>
<feature type="region of interest" description="Disordered" evidence="1">
    <location>
        <begin position="1"/>
        <end position="31"/>
    </location>
</feature>
<dbReference type="EMBL" id="HBJA01106403">
    <property type="protein sequence ID" value="CAE0825500.1"/>
    <property type="molecule type" value="Transcribed_RNA"/>
</dbReference>
<evidence type="ECO:0000313" key="2">
    <source>
        <dbReference type="EMBL" id="CAE0825500.1"/>
    </source>
</evidence>
<evidence type="ECO:0000256" key="1">
    <source>
        <dbReference type="SAM" id="MobiDB-lite"/>
    </source>
</evidence>
<name>A0A7S4G512_9EUGL</name>
<gene>
    <name evidence="2" type="ORF">EGYM00163_LOCUS36749</name>
</gene>